<dbReference type="Proteomes" id="UP000515211">
    <property type="component" value="Unplaced"/>
</dbReference>
<evidence type="ECO:0000256" key="11">
    <source>
        <dbReference type="ARBA" id="ARBA00023128"/>
    </source>
</evidence>
<dbReference type="Gene3D" id="2.60.40.420">
    <property type="entry name" value="Cupredoxins - blue copper proteins"/>
    <property type="match status" value="1"/>
</dbReference>
<dbReference type="NCBIfam" id="TIGR02866">
    <property type="entry name" value="CoxB"/>
    <property type="match status" value="1"/>
</dbReference>
<evidence type="ECO:0000256" key="14">
    <source>
        <dbReference type="RuleBase" id="RU000457"/>
    </source>
</evidence>
<dbReference type="GO" id="GO:1902494">
    <property type="term" value="C:catalytic complex"/>
    <property type="evidence" value="ECO:0007669"/>
    <property type="project" value="UniProtKB-ARBA"/>
</dbReference>
<organism evidence="19 20">
    <name type="scientific">Arachis duranensis</name>
    <name type="common">Wild peanut</name>
    <dbReference type="NCBI Taxonomy" id="130453"/>
    <lineage>
        <taxon>Eukaryota</taxon>
        <taxon>Viridiplantae</taxon>
        <taxon>Streptophyta</taxon>
        <taxon>Embryophyta</taxon>
        <taxon>Tracheophyta</taxon>
        <taxon>Spermatophyta</taxon>
        <taxon>Magnoliopsida</taxon>
        <taxon>eudicotyledons</taxon>
        <taxon>Gunneridae</taxon>
        <taxon>Pentapetalae</taxon>
        <taxon>rosids</taxon>
        <taxon>fabids</taxon>
        <taxon>Fabales</taxon>
        <taxon>Fabaceae</taxon>
        <taxon>Papilionoideae</taxon>
        <taxon>50 kb inversion clade</taxon>
        <taxon>dalbergioids sensu lato</taxon>
        <taxon>Dalbergieae</taxon>
        <taxon>Pterocarpus clade</taxon>
        <taxon>Arachis</taxon>
    </lineage>
</organism>
<dbReference type="CDD" id="cd13912">
    <property type="entry name" value="CcO_II_C"/>
    <property type="match status" value="1"/>
</dbReference>
<dbReference type="PANTHER" id="PTHR22888:SF9">
    <property type="entry name" value="CYTOCHROME C OXIDASE SUBUNIT 2"/>
    <property type="match status" value="1"/>
</dbReference>
<evidence type="ECO:0000256" key="3">
    <source>
        <dbReference type="ARBA" id="ARBA00022448"/>
    </source>
</evidence>
<dbReference type="GO" id="GO:0016491">
    <property type="term" value="F:oxidoreductase activity"/>
    <property type="evidence" value="ECO:0007669"/>
    <property type="project" value="InterPro"/>
</dbReference>
<evidence type="ECO:0000256" key="1">
    <source>
        <dbReference type="ARBA" id="ARBA00004225"/>
    </source>
</evidence>
<keyword evidence="7" id="KW-1278">Translocase</keyword>
<evidence type="ECO:0000259" key="18">
    <source>
        <dbReference type="PROSITE" id="PS50999"/>
    </source>
</evidence>
<name>A0A6P5MZZ4_ARADU</name>
<gene>
    <name evidence="20" type="primary">LOC107472449</name>
</gene>
<dbReference type="InterPro" id="IPR036257">
    <property type="entry name" value="Cyt_c_oxidase_su2_TM_sf"/>
</dbReference>
<dbReference type="GO" id="GO:1902495">
    <property type="term" value="C:transmembrane transporter complex"/>
    <property type="evidence" value="ECO:0007669"/>
    <property type="project" value="UniProtKB-ARBA"/>
</dbReference>
<evidence type="ECO:0000256" key="13">
    <source>
        <dbReference type="ARBA" id="ARBA00049512"/>
    </source>
</evidence>
<dbReference type="FunFam" id="2.60.40.420:FF:000001">
    <property type="entry name" value="Cytochrome c oxidase subunit 2"/>
    <property type="match status" value="1"/>
</dbReference>
<dbReference type="InterPro" id="IPR008972">
    <property type="entry name" value="Cupredoxin"/>
</dbReference>
<accession>A0A6P5MZZ4</accession>
<dbReference type="RefSeq" id="XP_020990180.1">
    <property type="nucleotide sequence ID" value="XM_021134521.2"/>
</dbReference>
<keyword evidence="3 14" id="KW-0813">Transport</keyword>
<reference evidence="20" key="1">
    <citation type="submission" date="2025-08" db="UniProtKB">
        <authorList>
            <consortium name="RefSeq"/>
        </authorList>
    </citation>
    <scope>IDENTIFICATION</scope>
    <source>
        <tissue evidence="20">Whole plant</tissue>
    </source>
</reference>
<evidence type="ECO:0000256" key="8">
    <source>
        <dbReference type="ARBA" id="ARBA00022982"/>
    </source>
</evidence>
<evidence type="ECO:0000256" key="9">
    <source>
        <dbReference type="ARBA" id="ARBA00022989"/>
    </source>
</evidence>
<dbReference type="SUPFAM" id="SSF81464">
    <property type="entry name" value="Cytochrome c oxidase subunit II-like, transmembrane region"/>
    <property type="match status" value="1"/>
</dbReference>
<keyword evidence="9 16" id="KW-1133">Transmembrane helix</keyword>
<dbReference type="InterPro" id="IPR034210">
    <property type="entry name" value="CcO_II_C"/>
</dbReference>
<dbReference type="PROSITE" id="PS50999">
    <property type="entry name" value="COX2_TM"/>
    <property type="match status" value="1"/>
</dbReference>
<keyword evidence="8 14" id="KW-0249">Electron transport</keyword>
<dbReference type="Pfam" id="PF02790">
    <property type="entry name" value="COX2_TM"/>
    <property type="match status" value="1"/>
</dbReference>
<evidence type="ECO:0000256" key="4">
    <source>
        <dbReference type="ARBA" id="ARBA00022660"/>
    </source>
</evidence>
<sequence length="627" mass="68863">MFNNVRRISLFDEKSLNSTSSDTASMWNDFPSVPSDLPPLPADSVPSVPSLPSIASDVEVEQPAPSNYNYETHGIDEDHPGLNPDSERIVELQSDIHDKLGELMTNKSDQDVLSAAEALHGESNNIPFLEHLLDDLNKNEIEGEAYKDALDLSNRLGILPDKAALCDAAEPWQLGFQDAASPMMQGIIDLHHDIFFFLILILVFVSRILVRALWHFHYQKNPIPQRIVHGTTIEILRTIFPSIIPMFIAIPSFALLYSMDEVVVDPAITIKAIGHQWYRTYEYSDYNSSDEQSLTFDSYTIPEDDLELGQSRLLEVDNRVVVPAKTHLRIIVTPADVPHSWAVPSLGVKCDAVPGRLNQISISVQREGVYYGQCSEICGTNHAFTPIVVEAVPSKDYGSRVSKFPSIIPMFIAIPSLALLYSMGGALSPLSALCASSPSVNGSSSTGWTSLLGSTSQEPSGVSSPSGVWTHFEHAANSPGSSTSVTPIPAEQAVPPANPVASGEAEAGPSHVAHFPYNEAEVIGGDSVLSIRTRLLEENPFASAEELRIAHLDAEDLFEVKADIAMEMSAHDPTGDWLNRGAWALGNPRTKTGEDSLENLLIIRDKLRQRDWETIRNLQERMLFRRG</sequence>
<feature type="compositionally biased region" description="Low complexity" evidence="15">
    <location>
        <begin position="446"/>
        <end position="456"/>
    </location>
</feature>
<feature type="domain" description="Cytochrome oxidase subunit II copper A binding" evidence="17">
    <location>
        <begin position="265"/>
        <end position="403"/>
    </location>
</feature>
<feature type="compositionally biased region" description="Polar residues" evidence="15">
    <location>
        <begin position="457"/>
        <end position="467"/>
    </location>
</feature>
<dbReference type="GO" id="GO:0004129">
    <property type="term" value="F:cytochrome-c oxidase activity"/>
    <property type="evidence" value="ECO:0007669"/>
    <property type="project" value="UniProtKB-EC"/>
</dbReference>
<protein>
    <recommendedName>
        <fullName evidence="14">Cytochrome c oxidase subunit 2</fullName>
    </recommendedName>
</protein>
<comment type="cofactor">
    <cofactor evidence="14">
        <name>Cu cation</name>
        <dbReference type="ChEBI" id="CHEBI:23378"/>
    </cofactor>
    <text evidence="14">Binds a copper A center.</text>
</comment>
<dbReference type="InterPro" id="IPR014222">
    <property type="entry name" value="Cyt_c_oxidase_su2"/>
</dbReference>
<feature type="region of interest" description="Disordered" evidence="15">
    <location>
        <begin position="446"/>
        <end position="488"/>
    </location>
</feature>
<dbReference type="InterPro" id="IPR002429">
    <property type="entry name" value="CcO_II-like_C"/>
</dbReference>
<dbReference type="Gene3D" id="1.10.287.90">
    <property type="match status" value="1"/>
</dbReference>
<keyword evidence="11 14" id="KW-0496">Mitochondrion</keyword>
<evidence type="ECO:0000256" key="2">
    <source>
        <dbReference type="ARBA" id="ARBA00007866"/>
    </source>
</evidence>
<comment type="function">
    <text evidence="14">Component of the cytochrome c oxidase, the last enzyme in the mitochondrial electron transport chain which drives oxidative phosphorylation. The respiratory chain contains 3 multisubunit complexes succinate dehydrogenase (complex II, CII), ubiquinol-cytochrome c oxidoreductase (cytochrome b-c1 complex, complex III, CIII) and cytochrome c oxidase (complex IV, CIV), that cooperate to transfer electrons derived from NADH and succinate to molecular oxygen, creating an electrochemical gradient over the inner membrane that drives transmembrane transport and the ATP synthase. Cytochrome c oxidase is the component of the respiratory chain that catalyzes the reduction of oxygen to water. Electrons originating from reduced cytochrome c in the intermembrane space (IMS) are transferred via the dinuclear copper A center (CU(A)) of subunit 2 and heme A of subunit 1 to the active site in subunit 1, a binuclear center (BNC) formed by heme A3 and copper B (CU(B)). The BNC reduces molecular oxygen to 2 water molecules using 4 electrons from cytochrome c in the IMS and 4 protons from the mitochondrial matrix.</text>
</comment>
<comment type="subcellular location">
    <subcellularLocation>
        <location evidence="14">Mitochondrion inner membrane</location>
        <topology evidence="14">Multi-pass membrane protein</topology>
    </subcellularLocation>
    <subcellularLocation>
        <location evidence="1">Mitochondrion membrane</location>
        <topology evidence="1">Multi-pass membrane protein</topology>
    </subcellularLocation>
</comment>
<evidence type="ECO:0000256" key="16">
    <source>
        <dbReference type="SAM" id="Phobius"/>
    </source>
</evidence>
<feature type="domain" description="Cytochrome oxidase subunit II transmembrane region profile" evidence="18">
    <location>
        <begin position="168"/>
        <end position="263"/>
    </location>
</feature>
<comment type="similarity">
    <text evidence="2 14">Belongs to the cytochrome c oxidase subunit 2 family.</text>
</comment>
<keyword evidence="10 14" id="KW-0186">Copper</keyword>
<proteinExistence type="inferred from homology"/>
<comment type="catalytic activity">
    <reaction evidence="13">
        <text>4 Fe(II)-[cytochrome c] + O2 + 8 H(+)(in) = 4 Fe(III)-[cytochrome c] + 2 H2O + 4 H(+)(out)</text>
        <dbReference type="Rhea" id="RHEA:11436"/>
        <dbReference type="Rhea" id="RHEA-COMP:10350"/>
        <dbReference type="Rhea" id="RHEA-COMP:14399"/>
        <dbReference type="ChEBI" id="CHEBI:15377"/>
        <dbReference type="ChEBI" id="CHEBI:15378"/>
        <dbReference type="ChEBI" id="CHEBI:15379"/>
        <dbReference type="ChEBI" id="CHEBI:29033"/>
        <dbReference type="ChEBI" id="CHEBI:29034"/>
        <dbReference type="EC" id="7.1.1.9"/>
    </reaction>
    <physiologicalReaction direction="left-to-right" evidence="13">
        <dbReference type="Rhea" id="RHEA:11437"/>
    </physiologicalReaction>
</comment>
<dbReference type="GO" id="GO:0005743">
    <property type="term" value="C:mitochondrial inner membrane"/>
    <property type="evidence" value="ECO:0007669"/>
    <property type="project" value="UniProtKB-SubCell"/>
</dbReference>
<keyword evidence="12 14" id="KW-0472">Membrane</keyword>
<keyword evidence="14" id="KW-0999">Mitochondrion inner membrane</keyword>
<dbReference type="FunFam" id="1.10.287.90:FF:000004">
    <property type="entry name" value="Cytochrome c oxidase subunit 2"/>
    <property type="match status" value="1"/>
</dbReference>
<evidence type="ECO:0000313" key="19">
    <source>
        <dbReference type="Proteomes" id="UP000515211"/>
    </source>
</evidence>
<dbReference type="Pfam" id="PF26057">
    <property type="entry name" value="DUF8018"/>
    <property type="match status" value="1"/>
</dbReference>
<evidence type="ECO:0000256" key="6">
    <source>
        <dbReference type="ARBA" id="ARBA00022723"/>
    </source>
</evidence>
<dbReference type="KEGG" id="adu:107472449"/>
<feature type="transmembrane region" description="Helical" evidence="16">
    <location>
        <begin position="194"/>
        <end position="214"/>
    </location>
</feature>
<feature type="transmembrane region" description="Helical" evidence="16">
    <location>
        <begin position="235"/>
        <end position="257"/>
    </location>
</feature>
<dbReference type="GeneID" id="107472449"/>
<evidence type="ECO:0000256" key="10">
    <source>
        <dbReference type="ARBA" id="ARBA00023008"/>
    </source>
</evidence>
<evidence type="ECO:0000256" key="7">
    <source>
        <dbReference type="ARBA" id="ARBA00022967"/>
    </source>
</evidence>
<dbReference type="AlphaFoldDB" id="A0A6P5MZZ4"/>
<keyword evidence="5 14" id="KW-0812">Transmembrane</keyword>
<dbReference type="GO" id="GO:0042773">
    <property type="term" value="P:ATP synthesis coupled electron transport"/>
    <property type="evidence" value="ECO:0007669"/>
    <property type="project" value="TreeGrafter"/>
</dbReference>
<dbReference type="PANTHER" id="PTHR22888">
    <property type="entry name" value="CYTOCHROME C OXIDASE, SUBUNIT II"/>
    <property type="match status" value="1"/>
</dbReference>
<evidence type="ECO:0000256" key="5">
    <source>
        <dbReference type="ARBA" id="ARBA00022692"/>
    </source>
</evidence>
<dbReference type="PRINTS" id="PR01166">
    <property type="entry name" value="CYCOXIDASEII"/>
</dbReference>
<keyword evidence="4 14" id="KW-0679">Respiratory chain</keyword>
<evidence type="ECO:0000259" key="17">
    <source>
        <dbReference type="PROSITE" id="PS50857"/>
    </source>
</evidence>
<dbReference type="SUPFAM" id="SSF49503">
    <property type="entry name" value="Cupredoxins"/>
    <property type="match status" value="1"/>
</dbReference>
<keyword evidence="19" id="KW-1185">Reference proteome</keyword>
<evidence type="ECO:0000256" key="15">
    <source>
        <dbReference type="SAM" id="MobiDB-lite"/>
    </source>
</evidence>
<dbReference type="PROSITE" id="PS50857">
    <property type="entry name" value="COX2_CUA"/>
    <property type="match status" value="1"/>
</dbReference>
<dbReference type="InterPro" id="IPR011759">
    <property type="entry name" value="Cyt_c_oxidase_su2_TM_dom"/>
</dbReference>
<evidence type="ECO:0000256" key="12">
    <source>
        <dbReference type="ARBA" id="ARBA00023136"/>
    </source>
</evidence>
<evidence type="ECO:0000313" key="20">
    <source>
        <dbReference type="RefSeq" id="XP_020990180.1"/>
    </source>
</evidence>
<dbReference type="InterPro" id="IPR058331">
    <property type="entry name" value="DUF8018"/>
</dbReference>
<dbReference type="GO" id="GO:0005507">
    <property type="term" value="F:copper ion binding"/>
    <property type="evidence" value="ECO:0007669"/>
    <property type="project" value="InterPro"/>
</dbReference>
<dbReference type="InterPro" id="IPR045187">
    <property type="entry name" value="CcO_II"/>
</dbReference>
<keyword evidence="6 14" id="KW-0479">Metal-binding</keyword>
<dbReference type="Pfam" id="PF00116">
    <property type="entry name" value="COX2"/>
    <property type="match status" value="1"/>
</dbReference>